<accession>A0A4D6E1D3</accession>
<gene>
    <name evidence="2" type="primary">230</name>
    <name evidence="2" type="ORF">SEA_CIRCINUS_230</name>
</gene>
<evidence type="ECO:0000256" key="1">
    <source>
        <dbReference type="SAM" id="MobiDB-lite"/>
    </source>
</evidence>
<evidence type="ECO:0008006" key="4">
    <source>
        <dbReference type="Google" id="ProtNLM"/>
    </source>
</evidence>
<reference evidence="2 3" key="1">
    <citation type="submission" date="2019-03" db="EMBL/GenBank/DDBJ databases">
        <authorList>
            <person name="Kwan A."/>
            <person name="Miller C."/>
            <person name="Herrmann A."/>
            <person name="Tang B.L."/>
            <person name="Shaffer C.D."/>
            <person name="Weston-Hafer K.A."/>
            <person name="Russell D.A."/>
            <person name="Pope W.H."/>
            <person name="Jacobs-Sera D."/>
            <person name="Hendrix R.W."/>
            <person name="Hatfull G.F."/>
        </authorList>
    </citation>
    <scope>NUCLEOTIDE SEQUENCE [LARGE SCALE GENOMIC DNA]</scope>
</reference>
<proteinExistence type="predicted"/>
<dbReference type="Proteomes" id="UP000297201">
    <property type="component" value="Segment"/>
</dbReference>
<feature type="region of interest" description="Disordered" evidence="1">
    <location>
        <begin position="100"/>
        <end position="122"/>
    </location>
</feature>
<name>A0A4D6E1D3_9CAUD</name>
<sequence>MDSTRGLRLHATDHALQQILQKGFAVEAIREVFENPVKLYKNGRYEGQYRITGNGICLVGKPKGNTFTLITVYEDGKMTPPRPDQLKTPEGQEYARRFAEGKARNNEYAPRAIARRKAQRAA</sequence>
<evidence type="ECO:0000313" key="3">
    <source>
        <dbReference type="Proteomes" id="UP000297201"/>
    </source>
</evidence>
<protein>
    <recommendedName>
        <fullName evidence="4">DUF4258 domain-containing protein</fullName>
    </recommendedName>
</protein>
<feature type="compositionally biased region" description="Basic residues" evidence="1">
    <location>
        <begin position="113"/>
        <end position="122"/>
    </location>
</feature>
<evidence type="ECO:0000313" key="2">
    <source>
        <dbReference type="EMBL" id="QBZ72483.1"/>
    </source>
</evidence>
<organism evidence="2 3">
    <name type="scientific">Streptomyces phage Circinus</name>
    <dbReference type="NCBI Taxonomy" id="2562189"/>
    <lineage>
        <taxon>Viruses</taxon>
        <taxon>Duplodnaviria</taxon>
        <taxon>Heunggongvirae</taxon>
        <taxon>Uroviricota</taxon>
        <taxon>Caudoviricetes</taxon>
        <taxon>Stanwilliamsviridae</taxon>
        <taxon>Loccivirinae</taxon>
        <taxon>Wilnyevirus</taxon>
        <taxon>Wilnyevirus billnye</taxon>
    </lineage>
</organism>
<dbReference type="EMBL" id="MK620896">
    <property type="protein sequence ID" value="QBZ72483.1"/>
    <property type="molecule type" value="Genomic_DNA"/>
</dbReference>